<evidence type="ECO:0000313" key="3">
    <source>
        <dbReference type="Proteomes" id="UP000655225"/>
    </source>
</evidence>
<dbReference type="AlphaFoldDB" id="A0A835DRX4"/>
<feature type="region of interest" description="Disordered" evidence="1">
    <location>
        <begin position="111"/>
        <end position="132"/>
    </location>
</feature>
<evidence type="ECO:0000313" key="2">
    <source>
        <dbReference type="EMBL" id="KAF8413313.1"/>
    </source>
</evidence>
<name>A0A835DRX4_TETSI</name>
<organism evidence="2 3">
    <name type="scientific">Tetracentron sinense</name>
    <name type="common">Spur-leaf</name>
    <dbReference type="NCBI Taxonomy" id="13715"/>
    <lineage>
        <taxon>Eukaryota</taxon>
        <taxon>Viridiplantae</taxon>
        <taxon>Streptophyta</taxon>
        <taxon>Embryophyta</taxon>
        <taxon>Tracheophyta</taxon>
        <taxon>Spermatophyta</taxon>
        <taxon>Magnoliopsida</taxon>
        <taxon>Trochodendrales</taxon>
        <taxon>Trochodendraceae</taxon>
        <taxon>Tetracentron</taxon>
    </lineage>
</organism>
<sequence>MARTQETSQLLSFSGDMDIRSSLSELILTGGSNALDSIFSHYPPSNATTTHQPEPLGSSVYLRQRELLQKFSNESRDVSKLGFGDCAKLRSLRTSVDSKIQAICQKVKREKASKSGNGGRSRSSYSSNGSEIGNGGKVELLQPLPFSFLPKNEGCEEILSPSVPDSPPSVSCSIVAEDLEFDGCSSLASMPSFDPELIWEVLAT</sequence>
<dbReference type="OMA" id="WRCANSP"/>
<reference evidence="2 3" key="1">
    <citation type="submission" date="2020-04" db="EMBL/GenBank/DDBJ databases">
        <title>Plant Genome Project.</title>
        <authorList>
            <person name="Zhang R.-G."/>
        </authorList>
    </citation>
    <scope>NUCLEOTIDE SEQUENCE [LARGE SCALE GENOMIC DNA]</scope>
    <source>
        <strain evidence="2">YNK0</strain>
        <tissue evidence="2">Leaf</tissue>
    </source>
</reference>
<proteinExistence type="predicted"/>
<protein>
    <submittedName>
        <fullName evidence="2">Uncharacterized protein</fullName>
    </submittedName>
</protein>
<keyword evidence="3" id="KW-1185">Reference proteome</keyword>
<accession>A0A835DRX4</accession>
<gene>
    <name evidence="2" type="ORF">HHK36_001291</name>
</gene>
<dbReference type="EMBL" id="JABCRI010000001">
    <property type="protein sequence ID" value="KAF8413313.1"/>
    <property type="molecule type" value="Genomic_DNA"/>
</dbReference>
<dbReference type="OrthoDB" id="785956at2759"/>
<evidence type="ECO:0000256" key="1">
    <source>
        <dbReference type="SAM" id="MobiDB-lite"/>
    </source>
</evidence>
<feature type="compositionally biased region" description="Low complexity" evidence="1">
    <location>
        <begin position="120"/>
        <end position="131"/>
    </location>
</feature>
<dbReference type="Proteomes" id="UP000655225">
    <property type="component" value="Unassembled WGS sequence"/>
</dbReference>
<comment type="caution">
    <text evidence="2">The sequence shown here is derived from an EMBL/GenBank/DDBJ whole genome shotgun (WGS) entry which is preliminary data.</text>
</comment>